<dbReference type="PaxDb" id="665571-STHERM_c20550"/>
<evidence type="ECO:0000256" key="4">
    <source>
        <dbReference type="ARBA" id="ARBA00022989"/>
    </source>
</evidence>
<dbReference type="RefSeq" id="WP_013314828.1">
    <property type="nucleotide sequence ID" value="NC_014484.1"/>
</dbReference>
<name>E0RQT3_WINT6</name>
<evidence type="ECO:0000256" key="1">
    <source>
        <dbReference type="ARBA" id="ARBA00004651"/>
    </source>
</evidence>
<dbReference type="CDD" id="cd06579">
    <property type="entry name" value="TM_PBP1_transp_AraH_like"/>
    <property type="match status" value="1"/>
</dbReference>
<dbReference type="AlphaFoldDB" id="E0RQT3"/>
<feature type="transmembrane region" description="Helical" evidence="6">
    <location>
        <begin position="253"/>
        <end position="286"/>
    </location>
</feature>
<evidence type="ECO:0000256" key="2">
    <source>
        <dbReference type="ARBA" id="ARBA00022475"/>
    </source>
</evidence>
<keyword evidence="3 6" id="KW-0812">Transmembrane</keyword>
<dbReference type="GO" id="GO:0005886">
    <property type="term" value="C:plasma membrane"/>
    <property type="evidence" value="ECO:0007669"/>
    <property type="project" value="UniProtKB-SubCell"/>
</dbReference>
<reference evidence="7 8" key="2">
    <citation type="journal article" date="2010" name="J. Bacteriol.">
        <title>Genome sequence of the polysaccharide-degrading, thermophilic anaerobe Spirochaeta thermophila DSM 6192.</title>
        <authorList>
            <person name="Angelov A."/>
            <person name="Liebl S."/>
            <person name="Ballschmiter M."/>
            <person name="Bomeke M."/>
            <person name="Lehmann R."/>
            <person name="Liesegang H."/>
            <person name="Daniel R."/>
            <person name="Liebl W."/>
        </authorList>
    </citation>
    <scope>NUCLEOTIDE SEQUENCE [LARGE SCALE GENOMIC DNA]</scope>
    <source>
        <strain evidence="8">ATCC 49972 / DSM 6192 / RI 19.B1</strain>
    </source>
</reference>
<dbReference type="KEGG" id="sta:STHERM_c20550"/>
<evidence type="ECO:0000313" key="8">
    <source>
        <dbReference type="Proteomes" id="UP000001296"/>
    </source>
</evidence>
<dbReference type="EMBL" id="CP001698">
    <property type="protein sequence ID" value="ADN02989.1"/>
    <property type="molecule type" value="Genomic_DNA"/>
</dbReference>
<gene>
    <name evidence="7" type="ordered locus">STHERM_c20550</name>
</gene>
<dbReference type="HOGENOM" id="CLU_028880_2_2_12"/>
<feature type="transmembrane region" description="Helical" evidence="6">
    <location>
        <begin position="167"/>
        <end position="188"/>
    </location>
</feature>
<keyword evidence="2" id="KW-1003">Cell membrane</keyword>
<feature type="transmembrane region" description="Helical" evidence="6">
    <location>
        <begin position="55"/>
        <end position="74"/>
    </location>
</feature>
<keyword evidence="4 6" id="KW-1133">Transmembrane helix</keyword>
<feature type="transmembrane region" description="Helical" evidence="6">
    <location>
        <begin position="219"/>
        <end position="241"/>
    </location>
</feature>
<accession>E0RQT3</accession>
<evidence type="ECO:0000256" key="5">
    <source>
        <dbReference type="ARBA" id="ARBA00023136"/>
    </source>
</evidence>
<dbReference type="GO" id="GO:0022857">
    <property type="term" value="F:transmembrane transporter activity"/>
    <property type="evidence" value="ECO:0007669"/>
    <property type="project" value="InterPro"/>
</dbReference>
<reference key="1">
    <citation type="submission" date="2009-08" db="EMBL/GenBank/DDBJ databases">
        <title>The genome sequence of Spirochaeta thermophila DSM6192.</title>
        <authorList>
            <person name="Angelov A."/>
            <person name="Mientus M."/>
            <person name="Wittenberg S."/>
            <person name="Lehmann R."/>
            <person name="Liesegang H."/>
            <person name="Daniel R."/>
            <person name="Liebl W."/>
        </authorList>
    </citation>
    <scope>NUCLEOTIDE SEQUENCE</scope>
    <source>
        <strain>DSM 6192</strain>
    </source>
</reference>
<organism evidence="7 8">
    <name type="scientific">Winmispira thermophila (strain ATCC 49972 / DSM 6192 / RI 19.B1)</name>
    <name type="common">Spirochaeta thermophila</name>
    <dbReference type="NCBI Taxonomy" id="665571"/>
    <lineage>
        <taxon>Bacteria</taxon>
        <taxon>Pseudomonadati</taxon>
        <taxon>Spirochaetota</taxon>
        <taxon>Spirochaetia</taxon>
        <taxon>Winmispirales</taxon>
        <taxon>Winmispiraceae</taxon>
        <taxon>Winmispira</taxon>
    </lineage>
</organism>
<dbReference type="InterPro" id="IPR001851">
    <property type="entry name" value="ABC_transp_permease"/>
</dbReference>
<comment type="subcellular location">
    <subcellularLocation>
        <location evidence="1">Cell membrane</location>
        <topology evidence="1">Multi-pass membrane protein</topology>
    </subcellularLocation>
</comment>
<protein>
    <submittedName>
        <fullName evidence="7">Transporter</fullName>
    </submittedName>
</protein>
<evidence type="ECO:0000256" key="3">
    <source>
        <dbReference type="ARBA" id="ARBA00022692"/>
    </source>
</evidence>
<proteinExistence type="predicted"/>
<evidence type="ECO:0000313" key="7">
    <source>
        <dbReference type="EMBL" id="ADN02989.1"/>
    </source>
</evidence>
<dbReference type="eggNOG" id="COG1172">
    <property type="taxonomic scope" value="Bacteria"/>
</dbReference>
<keyword evidence="5 6" id="KW-0472">Membrane</keyword>
<feature type="transmembrane region" description="Helical" evidence="6">
    <location>
        <begin position="298"/>
        <end position="317"/>
    </location>
</feature>
<feature type="transmembrane region" description="Helical" evidence="6">
    <location>
        <begin position="23"/>
        <end position="43"/>
    </location>
</feature>
<dbReference type="PANTHER" id="PTHR32196">
    <property type="entry name" value="ABC TRANSPORTER PERMEASE PROTEIN YPHD-RELATED-RELATED"/>
    <property type="match status" value="1"/>
</dbReference>
<sequence>MKETLVESRTGIVRRVFALRESAIFLALILLMAGIWFFAPTFLTGSNLYLVFRQISFVAIVAMGELFVILSAGIDLSVGSIMGLSGIIAAGAMAMGLPIWLSVLVGLASGVLLGLINGVLISYVGIAPFIVTLGMLSFARGTILILTKGWPITEIPKPFLVVGQGDFLGIPIPVWVMIVLAVVAHFVLQYTSFGRRLYAIGGNEEAAFLSGVRVKKIKLAIYMISGLAAAVVGVILVARFNSAQPDTGTGWELDAIAAAVIGGTSLSGGSGTVLGVLIGAAIMGVIRNGLVLMKVSPYWQTAIIGIIIVLAAVLDRIKNRRAA</sequence>
<dbReference type="Pfam" id="PF02653">
    <property type="entry name" value="BPD_transp_2"/>
    <property type="match status" value="1"/>
</dbReference>
<dbReference type="Proteomes" id="UP000001296">
    <property type="component" value="Chromosome"/>
</dbReference>
<feature type="transmembrane region" description="Helical" evidence="6">
    <location>
        <begin position="120"/>
        <end position="146"/>
    </location>
</feature>
<evidence type="ECO:0000256" key="6">
    <source>
        <dbReference type="SAM" id="Phobius"/>
    </source>
</evidence>